<dbReference type="Pfam" id="PF12804">
    <property type="entry name" value="NTP_transf_3"/>
    <property type="match status" value="1"/>
</dbReference>
<evidence type="ECO:0000256" key="2">
    <source>
        <dbReference type="ARBA" id="ARBA00022695"/>
    </source>
</evidence>
<dbReference type="SUPFAM" id="SSF53448">
    <property type="entry name" value="Nucleotide-diphospho-sugar transferases"/>
    <property type="match status" value="1"/>
</dbReference>
<dbReference type="InterPro" id="IPR029044">
    <property type="entry name" value="Nucleotide-diphossugar_trans"/>
</dbReference>
<keyword evidence="1" id="KW-0808">Transferase</keyword>
<dbReference type="GO" id="GO:0016779">
    <property type="term" value="F:nucleotidyltransferase activity"/>
    <property type="evidence" value="ECO:0007669"/>
    <property type="project" value="UniProtKB-KW"/>
</dbReference>
<sequence length="268" mass="27274">MRELCAVVLAAGEGRRLRPLTELVPKPLCPVDGVPLLDRTLDRLAGLGLAGAAHVAVNACYLADAIVAHLDGRVHVSVEPPPALGTGGGVANLRDWIAGRDVLVCNADGYLAGGAPYAELLAGWAGDRPRLLVVPDATRGDFPSAGPRTLRFAGASLAPWPLVAALPTGASELNVPWRHADAAGRLDLVRYDGVFLDCGTPADYLAANLHASGGASVVGAGATVAGTLTRSVVWPGATVRAGEHLVDAVRAVAPDGSPVTVRAGRPAA</sequence>
<dbReference type="RefSeq" id="WP_203660555.1">
    <property type="nucleotide sequence ID" value="NZ_BAAAZM010000011.1"/>
</dbReference>
<organism evidence="4 5">
    <name type="scientific">Actinocatenispora rupis</name>
    <dbReference type="NCBI Taxonomy" id="519421"/>
    <lineage>
        <taxon>Bacteria</taxon>
        <taxon>Bacillati</taxon>
        <taxon>Actinomycetota</taxon>
        <taxon>Actinomycetes</taxon>
        <taxon>Micromonosporales</taxon>
        <taxon>Micromonosporaceae</taxon>
        <taxon>Actinocatenispora</taxon>
    </lineage>
</organism>
<dbReference type="Gene3D" id="3.90.550.10">
    <property type="entry name" value="Spore Coat Polysaccharide Biosynthesis Protein SpsA, Chain A"/>
    <property type="match status" value="1"/>
</dbReference>
<keyword evidence="2" id="KW-0548">Nucleotidyltransferase</keyword>
<dbReference type="InterPro" id="IPR050065">
    <property type="entry name" value="GlmU-like"/>
</dbReference>
<dbReference type="AlphaFoldDB" id="A0A8J3JB26"/>
<gene>
    <name evidence="4" type="ORF">Aru02nite_43680</name>
</gene>
<reference evidence="4" key="1">
    <citation type="submission" date="2021-01" db="EMBL/GenBank/DDBJ databases">
        <title>Whole genome shotgun sequence of Actinocatenispora rupis NBRC 107355.</title>
        <authorList>
            <person name="Komaki H."/>
            <person name="Tamura T."/>
        </authorList>
    </citation>
    <scope>NUCLEOTIDE SEQUENCE</scope>
    <source>
        <strain evidence="4">NBRC 107355</strain>
    </source>
</reference>
<protein>
    <recommendedName>
        <fullName evidence="3">MobA-like NTP transferase domain-containing protein</fullName>
    </recommendedName>
</protein>
<dbReference type="Proteomes" id="UP000612808">
    <property type="component" value="Unassembled WGS sequence"/>
</dbReference>
<evidence type="ECO:0000313" key="5">
    <source>
        <dbReference type="Proteomes" id="UP000612808"/>
    </source>
</evidence>
<keyword evidence="5" id="KW-1185">Reference proteome</keyword>
<name>A0A8J3JB26_9ACTN</name>
<evidence type="ECO:0000259" key="3">
    <source>
        <dbReference type="Pfam" id="PF12804"/>
    </source>
</evidence>
<evidence type="ECO:0000256" key="1">
    <source>
        <dbReference type="ARBA" id="ARBA00022679"/>
    </source>
</evidence>
<dbReference type="EMBL" id="BOMB01000024">
    <property type="protein sequence ID" value="GID13479.1"/>
    <property type="molecule type" value="Genomic_DNA"/>
</dbReference>
<comment type="caution">
    <text evidence="4">The sequence shown here is derived from an EMBL/GenBank/DDBJ whole genome shotgun (WGS) entry which is preliminary data.</text>
</comment>
<proteinExistence type="predicted"/>
<accession>A0A8J3JB26</accession>
<dbReference type="PANTHER" id="PTHR43584">
    <property type="entry name" value="NUCLEOTIDYL TRANSFERASE"/>
    <property type="match status" value="1"/>
</dbReference>
<dbReference type="InterPro" id="IPR025877">
    <property type="entry name" value="MobA-like_NTP_Trfase"/>
</dbReference>
<evidence type="ECO:0000313" key="4">
    <source>
        <dbReference type="EMBL" id="GID13479.1"/>
    </source>
</evidence>
<dbReference type="PANTHER" id="PTHR43584:SF8">
    <property type="entry name" value="N-ACETYLMURAMATE ALPHA-1-PHOSPHATE URIDYLYLTRANSFERASE"/>
    <property type="match status" value="1"/>
</dbReference>
<feature type="domain" description="MobA-like NTP transferase" evidence="3">
    <location>
        <begin position="6"/>
        <end position="150"/>
    </location>
</feature>